<dbReference type="GO" id="GO:0009251">
    <property type="term" value="P:glucan catabolic process"/>
    <property type="evidence" value="ECO:0007669"/>
    <property type="project" value="TreeGrafter"/>
</dbReference>
<protein>
    <recommendedName>
        <fullName evidence="6">Glycoside hydrolase family 5 domain-containing protein</fullName>
    </recommendedName>
</protein>
<dbReference type="Proteomes" id="UP000027222">
    <property type="component" value="Unassembled WGS sequence"/>
</dbReference>
<dbReference type="AlphaFoldDB" id="A0A067S5Y5"/>
<sequence>MKSVLSLLSCQAELISLRIQHGELYLRLDRTSFSLNVSLKHPAGFPGCEFQIREALTEAIGQEKSDFFFDKVPPSFSRTHPSLTISPQFLEYSFQDEDAACFKSLGLNCIHLPFNYRHFEDDMNPRVLEESGFKRLDRVIAKHGIHIILYLHTAPGGQNTDWHSDHGGHIANSWNHKDFQDRVLWL</sequence>
<dbReference type="SUPFAM" id="SSF51445">
    <property type="entry name" value="(Trans)glycosidases"/>
    <property type="match status" value="1"/>
</dbReference>
<accession>A0A067S5Y5</accession>
<dbReference type="InterPro" id="IPR017853">
    <property type="entry name" value="GH"/>
</dbReference>
<dbReference type="EMBL" id="KL142426">
    <property type="protein sequence ID" value="KDR66221.1"/>
    <property type="molecule type" value="Genomic_DNA"/>
</dbReference>
<dbReference type="GO" id="GO:0008422">
    <property type="term" value="F:beta-glucosidase activity"/>
    <property type="evidence" value="ECO:0007669"/>
    <property type="project" value="TreeGrafter"/>
</dbReference>
<dbReference type="GO" id="GO:0005576">
    <property type="term" value="C:extracellular region"/>
    <property type="evidence" value="ECO:0007669"/>
    <property type="project" value="TreeGrafter"/>
</dbReference>
<dbReference type="InterPro" id="IPR050386">
    <property type="entry name" value="Glycosyl_hydrolase_5"/>
</dbReference>
<dbReference type="Gene3D" id="3.20.20.80">
    <property type="entry name" value="Glycosidases"/>
    <property type="match status" value="1"/>
</dbReference>
<name>A0A067S5Y5_GALM3</name>
<dbReference type="GO" id="GO:0009986">
    <property type="term" value="C:cell surface"/>
    <property type="evidence" value="ECO:0007669"/>
    <property type="project" value="TreeGrafter"/>
</dbReference>
<keyword evidence="5" id="KW-1185">Reference proteome</keyword>
<dbReference type="STRING" id="685588.A0A067S5Y5"/>
<dbReference type="HOGENOM" id="CLU_1454527_0_0_1"/>
<evidence type="ECO:0008006" key="6">
    <source>
        <dbReference type="Google" id="ProtNLM"/>
    </source>
</evidence>
<evidence type="ECO:0000256" key="2">
    <source>
        <dbReference type="ARBA" id="ARBA00022801"/>
    </source>
</evidence>
<gene>
    <name evidence="4" type="ORF">GALMADRAFT_259730</name>
</gene>
<proteinExistence type="inferred from homology"/>
<comment type="similarity">
    <text evidence="1">Belongs to the glycosyl hydrolase 5 (cellulase A) family.</text>
</comment>
<dbReference type="PANTHER" id="PTHR31297:SF13">
    <property type="entry name" value="PUTATIVE-RELATED"/>
    <property type="match status" value="1"/>
</dbReference>
<dbReference type="PANTHER" id="PTHR31297">
    <property type="entry name" value="GLUCAN ENDO-1,6-BETA-GLUCOSIDASE B"/>
    <property type="match status" value="1"/>
</dbReference>
<organism evidence="4 5">
    <name type="scientific">Galerina marginata (strain CBS 339.88)</name>
    <dbReference type="NCBI Taxonomy" id="685588"/>
    <lineage>
        <taxon>Eukaryota</taxon>
        <taxon>Fungi</taxon>
        <taxon>Dikarya</taxon>
        <taxon>Basidiomycota</taxon>
        <taxon>Agaricomycotina</taxon>
        <taxon>Agaricomycetes</taxon>
        <taxon>Agaricomycetidae</taxon>
        <taxon>Agaricales</taxon>
        <taxon>Agaricineae</taxon>
        <taxon>Strophariaceae</taxon>
        <taxon>Galerina</taxon>
    </lineage>
</organism>
<evidence type="ECO:0000313" key="5">
    <source>
        <dbReference type="Proteomes" id="UP000027222"/>
    </source>
</evidence>
<reference evidence="5" key="1">
    <citation type="journal article" date="2014" name="Proc. Natl. Acad. Sci. U.S.A.">
        <title>Extensive sampling of basidiomycete genomes demonstrates inadequacy of the white-rot/brown-rot paradigm for wood decay fungi.</title>
        <authorList>
            <person name="Riley R."/>
            <person name="Salamov A.A."/>
            <person name="Brown D.W."/>
            <person name="Nagy L.G."/>
            <person name="Floudas D."/>
            <person name="Held B.W."/>
            <person name="Levasseur A."/>
            <person name="Lombard V."/>
            <person name="Morin E."/>
            <person name="Otillar R."/>
            <person name="Lindquist E.A."/>
            <person name="Sun H."/>
            <person name="LaButti K.M."/>
            <person name="Schmutz J."/>
            <person name="Jabbour D."/>
            <person name="Luo H."/>
            <person name="Baker S.E."/>
            <person name="Pisabarro A.G."/>
            <person name="Walton J.D."/>
            <person name="Blanchette R.A."/>
            <person name="Henrissat B."/>
            <person name="Martin F."/>
            <person name="Cullen D."/>
            <person name="Hibbett D.S."/>
            <person name="Grigoriev I.V."/>
        </authorList>
    </citation>
    <scope>NUCLEOTIDE SEQUENCE [LARGE SCALE GENOMIC DNA]</scope>
    <source>
        <strain evidence="5">CBS 339.88</strain>
    </source>
</reference>
<keyword evidence="3" id="KW-0326">Glycosidase</keyword>
<evidence type="ECO:0000256" key="1">
    <source>
        <dbReference type="ARBA" id="ARBA00005641"/>
    </source>
</evidence>
<keyword evidence="2" id="KW-0378">Hydrolase</keyword>
<evidence type="ECO:0000256" key="3">
    <source>
        <dbReference type="ARBA" id="ARBA00023295"/>
    </source>
</evidence>
<evidence type="ECO:0000313" key="4">
    <source>
        <dbReference type="EMBL" id="KDR66221.1"/>
    </source>
</evidence>
<dbReference type="OrthoDB" id="3015838at2759"/>